<feature type="transmembrane region" description="Helical" evidence="1">
    <location>
        <begin position="62"/>
        <end position="84"/>
    </location>
</feature>
<feature type="transmembrane region" description="Helical" evidence="1">
    <location>
        <begin position="160"/>
        <end position="179"/>
    </location>
</feature>
<feature type="transmembrane region" description="Helical" evidence="1">
    <location>
        <begin position="34"/>
        <end position="56"/>
    </location>
</feature>
<feature type="transmembrane region" description="Helical" evidence="1">
    <location>
        <begin position="6"/>
        <end position="27"/>
    </location>
</feature>
<gene>
    <name evidence="2" type="ORF">K9W46_00575</name>
</gene>
<accession>A0A9Y1FPG9</accession>
<dbReference type="EMBL" id="CP084167">
    <property type="protein sequence ID" value="UJG43693.1"/>
    <property type="molecule type" value="Genomic_DNA"/>
</dbReference>
<organism evidence="2">
    <name type="scientific">Candidatus Heimdallarchaeum endolithica</name>
    <dbReference type="NCBI Taxonomy" id="2876572"/>
    <lineage>
        <taxon>Archaea</taxon>
        <taxon>Promethearchaeati</taxon>
        <taxon>Candidatus Heimdallarchaeota</taxon>
        <taxon>Candidatus Heimdallarchaeia (ex Rinke et al. 2021) (nom. nud.)</taxon>
        <taxon>Candidatus Heimdallarchaeales</taxon>
        <taxon>Candidatus Heimdallarchaeaceae</taxon>
        <taxon>Candidatus Heimdallarchaeum</taxon>
    </lineage>
</organism>
<keyword evidence="1" id="KW-0812">Transmembrane</keyword>
<keyword evidence="1" id="KW-1133">Transmembrane helix</keyword>
<sequence>MTEASLSSLILLILLFIFSLILTYQTIFKKRKTWFFSLAVYLSFLLTLSEIIRSVVTGTDLSLVLITIALIIWSLIYILLFLFFQQLVSNTINPILTLFIFFFYFIEVEFGILQFYEYNGIIKEVFIFLWDLGYDSLGFVIFIYGAVVHLHILKKTNDIEAGIITSALIVIGLGFVWGFTEDLLIFLKDIEIIKDSQFLTISKKSMLSGDMIKALGILVFLGVYVFRPNYIFKHPFKIDSLIIYNRIGLPIYGAKYTKSNEEEEKEITEKQFYHFELIGGAINALSEFIITTAGSKKKLNEINTEDKIIKIISNDLCSVVVMSDKISFFLIQSMKRVANSISKKYPKELEEKHLEDDIFPEIKEMIKDSFPYLPEPVFEYS</sequence>
<feature type="transmembrane region" description="Helical" evidence="1">
    <location>
        <begin position="211"/>
        <end position="227"/>
    </location>
</feature>
<evidence type="ECO:0000313" key="2">
    <source>
        <dbReference type="EMBL" id="UJG43693.1"/>
    </source>
</evidence>
<evidence type="ECO:0000256" key="1">
    <source>
        <dbReference type="SAM" id="Phobius"/>
    </source>
</evidence>
<feature type="transmembrane region" description="Helical" evidence="1">
    <location>
        <begin position="136"/>
        <end position="153"/>
    </location>
</feature>
<feature type="transmembrane region" description="Helical" evidence="1">
    <location>
        <begin position="96"/>
        <end position="116"/>
    </location>
</feature>
<protein>
    <submittedName>
        <fullName evidence="2">Uncharacterized protein</fullName>
    </submittedName>
</protein>
<proteinExistence type="predicted"/>
<name>A0A9Y1FPG9_9ARCH</name>
<keyword evidence="1" id="KW-0472">Membrane</keyword>
<dbReference type="Proteomes" id="UP001200513">
    <property type="component" value="Chromosome"/>
</dbReference>
<reference evidence="2" key="1">
    <citation type="journal article" date="2022" name="Nat. Microbiol.">
        <title>Unique mobile elements and scalable gene flow at the prokaryote-eukaryote boundary revealed by circularized Asgard archaea genomes.</title>
        <authorList>
            <person name="Wu F."/>
            <person name="Speth D.R."/>
            <person name="Philosof A."/>
            <person name="Cremiere A."/>
            <person name="Narayanan A."/>
            <person name="Barco R.A."/>
            <person name="Connon S.A."/>
            <person name="Amend J.P."/>
            <person name="Antoshechkin I.A."/>
            <person name="Orphan V.J."/>
        </authorList>
    </citation>
    <scope>NUCLEOTIDE SEQUENCE</scope>
    <source>
        <strain evidence="2">PR6</strain>
    </source>
</reference>
<dbReference type="AlphaFoldDB" id="A0A9Y1FPG9"/>